<dbReference type="GO" id="GO:0005506">
    <property type="term" value="F:iron ion binding"/>
    <property type="evidence" value="ECO:0007669"/>
    <property type="project" value="InterPro"/>
</dbReference>
<dbReference type="InterPro" id="IPR002397">
    <property type="entry name" value="Cyt_P450_B"/>
</dbReference>
<dbReference type="STRING" id="511.UZ73_05955"/>
<accession>A0A2U2BKI3</accession>
<reference evidence="2 3" key="2">
    <citation type="submission" date="2018-05" db="EMBL/GenBank/DDBJ databases">
        <authorList>
            <person name="Lanie J.A."/>
            <person name="Ng W.-L."/>
            <person name="Kazmierczak K.M."/>
            <person name="Andrzejewski T.M."/>
            <person name="Davidsen T.M."/>
            <person name="Wayne K.J."/>
            <person name="Tettelin H."/>
            <person name="Glass J.I."/>
            <person name="Rusch D."/>
            <person name="Podicherti R."/>
            <person name="Tsui H.-C.T."/>
            <person name="Winkler M.E."/>
        </authorList>
    </citation>
    <scope>NUCLEOTIDE SEQUENCE [LARGE SCALE GENOMIC DNA]</scope>
    <source>
        <strain evidence="2 3">YBY</strain>
    </source>
</reference>
<name>A0A2U2BKI3_ALCFA</name>
<dbReference type="PRINTS" id="PR00359">
    <property type="entry name" value="BP450"/>
</dbReference>
<dbReference type="PANTHER" id="PTHR46696:SF1">
    <property type="entry name" value="CYTOCHROME P450 YJIB-RELATED"/>
    <property type="match status" value="1"/>
</dbReference>
<dbReference type="AlphaFoldDB" id="A0A2U2BKI3"/>
<sequence>MFGEFNLASPYAAYARLRQGPPLVWDADFCGGAWLVHRHSDVQAALRDPDLSVRRVGGWVAQAGAAPSPRLQAFKGLMARTLVFLDRPRHTRVRRVVNAAFSAKALESLHGTIEKRVTQIHLGLEDKLRHGPADLVDEVCRPLPALVMMDVLGLQQLPLSVFQAWSEQLARFIGQATPDLPLLMDTQDALLDMADFLGNSAKLQEGGLAWRLLHDEQLSLHGRRERLAQSCMLLFAGYETSRHLLSSLFQTLLGDSIKLQDLLSNPQKIPAAIKEVLRYDSPIQYTARRLMQDQHWHGQHLRKGQLLLLLLGAANRDPEVFANPDELDFSRDNQAELSMGHGIHHCLGAGLVQLEAKLVLEQFLPLLPRLQLAQGERIQLPAYRGWNRLPVQYRATQS</sequence>
<dbReference type="EMBL" id="QEXO01000002">
    <property type="protein sequence ID" value="PWE14467.1"/>
    <property type="molecule type" value="Genomic_DNA"/>
</dbReference>
<evidence type="ECO:0000313" key="3">
    <source>
        <dbReference type="Proteomes" id="UP000245216"/>
    </source>
</evidence>
<dbReference type="SUPFAM" id="SSF48264">
    <property type="entry name" value="Cytochrome P450"/>
    <property type="match status" value="1"/>
</dbReference>
<evidence type="ECO:0000256" key="1">
    <source>
        <dbReference type="ARBA" id="ARBA00010617"/>
    </source>
</evidence>
<dbReference type="RefSeq" id="WP_109088747.1">
    <property type="nucleotide sequence ID" value="NZ_QEXO01000002.1"/>
</dbReference>
<reference evidence="2 3" key="1">
    <citation type="submission" date="2018-05" db="EMBL/GenBank/DDBJ databases">
        <title>Genome Sequence of an Efficient Indole-Degrading Bacterium, Alcaligenes sp.YBY.</title>
        <authorList>
            <person name="Yang B."/>
        </authorList>
    </citation>
    <scope>NUCLEOTIDE SEQUENCE [LARGE SCALE GENOMIC DNA]</scope>
    <source>
        <strain evidence="2 3">YBY</strain>
    </source>
</reference>
<gene>
    <name evidence="2" type="ORF">DF183_07005</name>
</gene>
<comment type="similarity">
    <text evidence="1">Belongs to the cytochrome P450 family.</text>
</comment>
<dbReference type="GO" id="GO:0016705">
    <property type="term" value="F:oxidoreductase activity, acting on paired donors, with incorporation or reduction of molecular oxygen"/>
    <property type="evidence" value="ECO:0007669"/>
    <property type="project" value="InterPro"/>
</dbReference>
<dbReference type="InterPro" id="IPR001128">
    <property type="entry name" value="Cyt_P450"/>
</dbReference>
<dbReference type="InterPro" id="IPR036396">
    <property type="entry name" value="Cyt_P450_sf"/>
</dbReference>
<dbReference type="Pfam" id="PF00067">
    <property type="entry name" value="p450"/>
    <property type="match status" value="1"/>
</dbReference>
<dbReference type="Proteomes" id="UP000245216">
    <property type="component" value="Unassembled WGS sequence"/>
</dbReference>
<proteinExistence type="inferred from homology"/>
<dbReference type="GO" id="GO:0020037">
    <property type="term" value="F:heme binding"/>
    <property type="evidence" value="ECO:0007669"/>
    <property type="project" value="InterPro"/>
</dbReference>
<evidence type="ECO:0000313" key="2">
    <source>
        <dbReference type="EMBL" id="PWE14467.1"/>
    </source>
</evidence>
<organism evidence="2 3">
    <name type="scientific">Alcaligenes faecalis</name>
    <dbReference type="NCBI Taxonomy" id="511"/>
    <lineage>
        <taxon>Bacteria</taxon>
        <taxon>Pseudomonadati</taxon>
        <taxon>Pseudomonadota</taxon>
        <taxon>Betaproteobacteria</taxon>
        <taxon>Burkholderiales</taxon>
        <taxon>Alcaligenaceae</taxon>
        <taxon>Alcaligenes</taxon>
    </lineage>
</organism>
<protein>
    <submittedName>
        <fullName evidence="2">Cytochrome P450</fullName>
    </submittedName>
</protein>
<dbReference type="Gene3D" id="1.10.630.10">
    <property type="entry name" value="Cytochrome P450"/>
    <property type="match status" value="1"/>
</dbReference>
<comment type="caution">
    <text evidence="2">The sequence shown here is derived from an EMBL/GenBank/DDBJ whole genome shotgun (WGS) entry which is preliminary data.</text>
</comment>
<dbReference type="PANTHER" id="PTHR46696">
    <property type="entry name" value="P450, PUTATIVE (EUROFUNG)-RELATED"/>
    <property type="match status" value="1"/>
</dbReference>
<dbReference type="GO" id="GO:0004497">
    <property type="term" value="F:monooxygenase activity"/>
    <property type="evidence" value="ECO:0007669"/>
    <property type="project" value="InterPro"/>
</dbReference>